<dbReference type="Proteomes" id="UP000443582">
    <property type="component" value="Unassembled WGS sequence"/>
</dbReference>
<keyword evidence="2" id="KW-1133">Transmembrane helix</keyword>
<proteinExistence type="predicted"/>
<dbReference type="EMBL" id="QDKL01000001">
    <property type="protein sequence ID" value="RZF23248.1"/>
    <property type="molecule type" value="Genomic_DNA"/>
</dbReference>
<accession>A0ABY0IJV2</accession>
<evidence type="ECO:0008006" key="5">
    <source>
        <dbReference type="Google" id="ProtNLM"/>
    </source>
</evidence>
<keyword evidence="4" id="KW-1185">Reference proteome</keyword>
<sequence>MKTKSPLKIIFLFLGAAVLFAAIILFVAKRNLKPDAIRQVFTEQLQKALPNAQVFTQSLDYSLGVTSKVNIRKVEILYPHAGRKLPLSSFDNLQVEVPFWTMLLGYGTISININKPEVSYIEFKKGSNWENSLEKKEVVKFGTEDKESNKASSKEESKDSNDSFGALGFFANASINLNINDIKANYALRDGDHGEVIINRFALRDVGLNTTTTFELKSRFDLLKDKQNAMSFNLAILGESKLDKWLTEKRLDFNAEASITNIKSNLFIKPLNKILLTINGGLKDKQFSSELAVALEEQQFMKSKLDYDLKNGRLFLHNLNLDTDFKNFISYFIDLTTLDILINDGRLKVEGKLSSQNNKLNPNITTSVNGNVVAYNIPLKLDVKNNLNNKQIRSAIEVKALEGSAKIGQSTPYVLGVDRFDYLKTSIVNVHLKDVVIPTQIQSRPREEEKKSSETDKDESGETSSKKSLSNTEGEIFTQFPLKSKVRFSNVILGESPINGQISLSVNRKQLKIRSNKLKLGIAPLMLSYDSQIKENSKTSQVKSSFKNVDISSAALFIPENIIDSIEGSASGAIDGKTKDQEYDFNVNLRVKEAKLNKINLTKVLTSLFSKVEKIAKKDFQIDGKINEISFKGRFDDRLHQIQEYRVIIDDGLYVLRGKGKIDFKTTGELLGEVVINKPDLKHDLERDYGTSSIPFRLEGVGYQLRNDYEYTVKKLAEYAGKNLLKKESDKILKKNKKKVKELFKGLFQ</sequence>
<name>A0ABY0IJV2_9BACT</name>
<organism evidence="3 4">
    <name type="scientific">Halobacteriovorax vibrionivorans</name>
    <dbReference type="NCBI Taxonomy" id="2152716"/>
    <lineage>
        <taxon>Bacteria</taxon>
        <taxon>Pseudomonadati</taxon>
        <taxon>Bdellovibrionota</taxon>
        <taxon>Bacteriovoracia</taxon>
        <taxon>Bacteriovoracales</taxon>
        <taxon>Halobacteriovoraceae</taxon>
        <taxon>Halobacteriovorax</taxon>
    </lineage>
</organism>
<keyword evidence="2" id="KW-0812">Transmembrane</keyword>
<evidence type="ECO:0000313" key="4">
    <source>
        <dbReference type="Proteomes" id="UP000443582"/>
    </source>
</evidence>
<keyword evidence="2" id="KW-0472">Membrane</keyword>
<reference evidence="4" key="1">
    <citation type="journal article" date="2019" name="Int. J. Syst. Evol. Microbiol.">
        <title>Halobacteriovorax valvorus sp. nov., a novel prokaryotic predator isolated from coastal seawater of China.</title>
        <authorList>
            <person name="Chen M.-X."/>
        </authorList>
    </citation>
    <scope>NUCLEOTIDE SEQUENCE [LARGE SCALE GENOMIC DNA]</scope>
    <source>
        <strain evidence="4">BL9</strain>
    </source>
</reference>
<feature type="compositionally biased region" description="Basic and acidic residues" evidence="1">
    <location>
        <begin position="444"/>
        <end position="460"/>
    </location>
</feature>
<evidence type="ECO:0000313" key="3">
    <source>
        <dbReference type="EMBL" id="RZF23248.1"/>
    </source>
</evidence>
<protein>
    <recommendedName>
        <fullName evidence="5">AsmA-like C-terminal domain-containing protein</fullName>
    </recommendedName>
</protein>
<comment type="caution">
    <text evidence="3">The sequence shown here is derived from an EMBL/GenBank/DDBJ whole genome shotgun (WGS) entry which is preliminary data.</text>
</comment>
<gene>
    <name evidence="3" type="ORF">DAY19_05620</name>
</gene>
<dbReference type="RefSeq" id="WP_114706195.1">
    <property type="nucleotide sequence ID" value="NZ_QDKL01000001.1"/>
</dbReference>
<evidence type="ECO:0000256" key="1">
    <source>
        <dbReference type="SAM" id="MobiDB-lite"/>
    </source>
</evidence>
<feature type="transmembrane region" description="Helical" evidence="2">
    <location>
        <begin position="7"/>
        <end position="28"/>
    </location>
</feature>
<feature type="region of interest" description="Disordered" evidence="1">
    <location>
        <begin position="441"/>
        <end position="472"/>
    </location>
</feature>
<evidence type="ECO:0000256" key="2">
    <source>
        <dbReference type="SAM" id="Phobius"/>
    </source>
</evidence>